<organism evidence="3">
    <name type="scientific">uncultured Poseidoniia archaeon</name>
    <dbReference type="NCBI Taxonomy" id="1697135"/>
    <lineage>
        <taxon>Archaea</taxon>
        <taxon>Methanobacteriati</taxon>
        <taxon>Thermoplasmatota</taxon>
        <taxon>Candidatus Poseidoniia</taxon>
        <taxon>environmental samples</taxon>
    </lineage>
</organism>
<name>A0A1B1TB32_9ARCH</name>
<reference evidence="3" key="1">
    <citation type="submission" date="2014-11" db="EMBL/GenBank/DDBJ databases">
        <authorList>
            <person name="Zhu J."/>
            <person name="Qi W."/>
            <person name="Song R."/>
        </authorList>
    </citation>
    <scope>NUCLEOTIDE SEQUENCE</scope>
</reference>
<feature type="transmembrane region" description="Helical" evidence="2">
    <location>
        <begin position="162"/>
        <end position="179"/>
    </location>
</feature>
<proteinExistence type="predicted"/>
<keyword evidence="2" id="KW-0812">Transmembrane</keyword>
<feature type="transmembrane region" description="Helical" evidence="2">
    <location>
        <begin position="248"/>
        <end position="273"/>
    </location>
</feature>
<feature type="transmembrane region" description="Helical" evidence="2">
    <location>
        <begin position="102"/>
        <end position="125"/>
    </location>
</feature>
<dbReference type="EMBL" id="KP211834">
    <property type="protein sequence ID" value="ANV79463.1"/>
    <property type="molecule type" value="Genomic_DNA"/>
</dbReference>
<sequence length="329" mass="35989">MGARYAIEYCTFWGERILRGDLMVEQKSDTSHLYDGKTVRSSAPSRKKAAGRMKGSTEIPKDAIPEVHVPSVIESFFGGPIVTKTKFLPPDRVVQTLQMSAAIMLTLLSIVTFTVTPVSGTAWFWLSNAINQPGIGALIHLSLIAIGFIGGMYGIFQREQRAILISYVVLILVTIRFAGSKVEFGIDLLPDGEISQKLLLISYALFLVMYIELTSGIIRFSMLDKSIRTGEVYVMNVKKITRQYYRSLMITPLIAGLVALLTLMINLIIPTIVGLLGSDATATRLAESVELTSVYGVALGTAVVFMIVASAFAVNLPVRIAQMRENSGK</sequence>
<feature type="transmembrane region" description="Helical" evidence="2">
    <location>
        <begin position="199"/>
        <end position="218"/>
    </location>
</feature>
<keyword evidence="2" id="KW-0472">Membrane</keyword>
<evidence type="ECO:0000256" key="2">
    <source>
        <dbReference type="SAM" id="Phobius"/>
    </source>
</evidence>
<evidence type="ECO:0000256" key="1">
    <source>
        <dbReference type="SAM" id="MobiDB-lite"/>
    </source>
</evidence>
<protein>
    <submittedName>
        <fullName evidence="3">Uncharacterized protein</fullName>
    </submittedName>
</protein>
<reference evidence="3" key="2">
    <citation type="journal article" date="2015" name="ISME J.">
        <title>A new class of marine Euryarchaeota group II from the Mediterranean deep chlorophyll maximum.</title>
        <authorList>
            <person name="Martin-Cuadrado A.B."/>
            <person name="Garcia-Heredia I."/>
            <person name="Molto A.G."/>
            <person name="Lopez-Ubeda R."/>
            <person name="Kimes N."/>
            <person name="Lopez-Garcia P."/>
            <person name="Moreira D."/>
            <person name="Rodriguez-Valera F."/>
        </authorList>
    </citation>
    <scope>NUCLEOTIDE SEQUENCE</scope>
</reference>
<keyword evidence="2" id="KW-1133">Transmembrane helix</keyword>
<feature type="transmembrane region" description="Helical" evidence="2">
    <location>
        <begin position="137"/>
        <end position="155"/>
    </location>
</feature>
<feature type="transmembrane region" description="Helical" evidence="2">
    <location>
        <begin position="293"/>
        <end position="314"/>
    </location>
</feature>
<feature type="region of interest" description="Disordered" evidence="1">
    <location>
        <begin position="35"/>
        <end position="55"/>
    </location>
</feature>
<dbReference type="AlphaFoldDB" id="A0A1B1TB32"/>
<evidence type="ECO:0000313" key="3">
    <source>
        <dbReference type="EMBL" id="ANV79463.1"/>
    </source>
</evidence>
<accession>A0A1B1TB32</accession>